<dbReference type="Proteomes" id="UP001360953">
    <property type="component" value="Unassembled WGS sequence"/>
</dbReference>
<dbReference type="EMBL" id="JBBPEH010000009">
    <property type="protein sequence ID" value="KAK7533798.1"/>
    <property type="molecule type" value="Genomic_DNA"/>
</dbReference>
<evidence type="ECO:0000313" key="2">
    <source>
        <dbReference type="Proteomes" id="UP001360953"/>
    </source>
</evidence>
<evidence type="ECO:0008006" key="3">
    <source>
        <dbReference type="Google" id="ProtNLM"/>
    </source>
</evidence>
<name>A0ABR1LF08_9PEZI</name>
<dbReference type="RefSeq" id="XP_066652837.1">
    <property type="nucleotide sequence ID" value="XM_066796395.1"/>
</dbReference>
<gene>
    <name evidence="1" type="ORF">J3D65DRAFT_457122</name>
</gene>
<reference evidence="1 2" key="1">
    <citation type="submission" date="2024-04" db="EMBL/GenBank/DDBJ databases">
        <title>Phyllosticta paracitricarpa is synonymous to the EU quarantine fungus P. citricarpa based on phylogenomic analyses.</title>
        <authorList>
            <consortium name="Lawrence Berkeley National Laboratory"/>
            <person name="Van ingen-buijs V.A."/>
            <person name="Van westerhoven A.C."/>
            <person name="Haridas S."/>
            <person name="Skiadas P."/>
            <person name="Martin F."/>
            <person name="Groenewald J.Z."/>
            <person name="Crous P.W."/>
            <person name="Seidl M.F."/>
        </authorList>
    </citation>
    <scope>NUCLEOTIDE SEQUENCE [LARGE SCALE GENOMIC DNA]</scope>
    <source>
        <strain evidence="1 2">CPC 17464</strain>
    </source>
</reference>
<protein>
    <recommendedName>
        <fullName evidence="3">C2H2-type domain-containing protein</fullName>
    </recommendedName>
</protein>
<accession>A0ABR1LF08</accession>
<dbReference type="GeneID" id="92029301"/>
<keyword evidence="2" id="KW-1185">Reference proteome</keyword>
<evidence type="ECO:0000313" key="1">
    <source>
        <dbReference type="EMBL" id="KAK7533798.1"/>
    </source>
</evidence>
<proteinExistence type="predicted"/>
<organism evidence="1 2">
    <name type="scientific">Phyllosticta citribraziliensis</name>
    <dbReference type="NCBI Taxonomy" id="989973"/>
    <lineage>
        <taxon>Eukaryota</taxon>
        <taxon>Fungi</taxon>
        <taxon>Dikarya</taxon>
        <taxon>Ascomycota</taxon>
        <taxon>Pezizomycotina</taxon>
        <taxon>Dothideomycetes</taxon>
        <taxon>Dothideomycetes incertae sedis</taxon>
        <taxon>Botryosphaeriales</taxon>
        <taxon>Phyllostictaceae</taxon>
        <taxon>Phyllosticta</taxon>
    </lineage>
</organism>
<comment type="caution">
    <text evidence="1">The sequence shown here is derived from an EMBL/GenBank/DDBJ whole genome shotgun (WGS) entry which is preliminary data.</text>
</comment>
<sequence>MPCSNPLHSHVWPTSGELTIWHCERQCGFCQRSNFKQTSHLRDHAKLHKKQYPDLEVLRGELGNKGKYYTERHKPRKPKAEKRVQHAVEAYPSGQSSKQSYPLQLPLPTAPTHLHEQPVQVATNTYVAAPPETSGQVQDFTTHGSLQTALGQDLGFSNNAMEPCPPTGPADLKRAFNHASPAETSFSGYYSAPMSRGPSYGTGNAYFSGYNPEQQPLTLPTRSNSLDTAVEFHQPEQDMLAQVSPLHAAEGLAPFDNIPIDMTQFDLPLPDITFEDFIAGLGNPDDFVLQPIAAEKTTPTQSQEECDDSPVTFEALQALDAKLDEIEDVLADGLSKGARLHSLKARILQRMQTIGNKPTVQADLSSME</sequence>